<keyword evidence="3" id="KW-0645">Protease</keyword>
<gene>
    <name evidence="3" type="ORF">IMZ08_03695</name>
</gene>
<dbReference type="InterPro" id="IPR000834">
    <property type="entry name" value="Peptidase_M14"/>
</dbReference>
<feature type="domain" description="Peptidase M14" evidence="2">
    <location>
        <begin position="183"/>
        <end position="341"/>
    </location>
</feature>
<keyword evidence="1" id="KW-0732">Signal</keyword>
<keyword evidence="4" id="KW-1185">Reference proteome</keyword>
<dbReference type="Pfam" id="PF00246">
    <property type="entry name" value="Peptidase_M14"/>
    <property type="match status" value="1"/>
</dbReference>
<name>A0ABR9QF94_9BACI</name>
<dbReference type="Proteomes" id="UP001516662">
    <property type="component" value="Unassembled WGS sequence"/>
</dbReference>
<comment type="caution">
    <text evidence="3">The sequence shown here is derived from an EMBL/GenBank/DDBJ whole genome shotgun (WGS) entry which is preliminary data.</text>
</comment>
<dbReference type="CDD" id="cd06244">
    <property type="entry name" value="M14-like"/>
    <property type="match status" value="1"/>
</dbReference>
<evidence type="ECO:0000256" key="1">
    <source>
        <dbReference type="SAM" id="SignalP"/>
    </source>
</evidence>
<reference evidence="3 4" key="1">
    <citation type="submission" date="2020-10" db="EMBL/GenBank/DDBJ databases">
        <title>Bacillus sp. HD4P25, an endophyte from a halophyte.</title>
        <authorList>
            <person name="Sun J.-Q."/>
        </authorList>
    </citation>
    <scope>NUCLEOTIDE SEQUENCE [LARGE SCALE GENOMIC DNA]</scope>
    <source>
        <strain evidence="3 4">YIM 93174</strain>
    </source>
</reference>
<evidence type="ECO:0000259" key="2">
    <source>
        <dbReference type="Pfam" id="PF00246"/>
    </source>
</evidence>
<dbReference type="SUPFAM" id="SSF53187">
    <property type="entry name" value="Zn-dependent exopeptidases"/>
    <property type="match status" value="1"/>
</dbReference>
<feature type="chain" id="PRO_5045636769" evidence="1">
    <location>
        <begin position="25"/>
        <end position="911"/>
    </location>
</feature>
<sequence length="911" mass="101351">MRKFLASFLTLLLVLSLVAPTTLANQTSVQSTAQAQSTVELEVSQSLLSLTEVRTVDVKVDFGKQVSLDDLQWKFGDKSFEEWKKWNADAKAFSGESFIKVIKEPHFTSGTVIEATLEFGLPFDTDNLAPRSIRVLYPDLMGDYELTLSATEALTASTTVTLNVYDEFLKYDEIKPAIDKVFTDAEAKNDRYLEYKSLGKSVQGRDIPFVVLAKDKAAVDKYLNETLPTALDNPAKLLEKLEKGTIGDYQVPIWLNNIHPDEVEGVDFQVELLKKFAIEDVVTFKTTDENGTESTVTLNVNDALDHVIFLFNFVSNPDGRVANTRANANGFDLNRDNAYQTQSEIIAINEELAKWTPLSFLDGHGYVNGFLIEPATPPHNPNFEYDLLIDSMMDQAHAMGRAGVANSNLDSYFIPLTDWGNGWDDMTPAYSAIFAMLHGSLGHTIEVPTLSQDSLRALVHSGLGATKYVIENKDLLFKNQLTLFKRGVDGEDNRAVDQYYVNQAGEQIGRIRGDMENFFPEYYVIPVDENQKNVLEAKNMVKYLIRNGIKVEETLQAVNIDGKIYPKGTYVVPMKQAKRGLANAMLYKGDNVSDWDAMYDPIVVNFSALRGFDIAEVRVEDAFTRKTIPIKNVNHVILVENNLDTSVPKQVLKNSNNDVVKIVNNLLAKGKKVEYIIEDNYGFSKGDFVVMTKDLQPYRFKYVLDSIPATKTPKTVKLEQPKVAVIGSSQSTFSVKELGFKIVNIEEADVIIDDSGAFKAEELEGKTYVGIGGRALAAVKKAELLSGFDYKTTKLSHEGLLKANVTDHLVTSGYESEELLYTASGSWITSVPSGAQVLAKISNEDDFYVAGWWPGHESAKGQTLAFTTSVNDTTFSLFANDLVFRGHTQHSYRLLANSIFAAATKQPHKIK</sequence>
<dbReference type="Gene3D" id="3.40.630.10">
    <property type="entry name" value="Zn peptidases"/>
    <property type="match status" value="1"/>
</dbReference>
<accession>A0ABR9QF94</accession>
<keyword evidence="3" id="KW-0378">Hydrolase</keyword>
<dbReference type="EMBL" id="JADCLJ010000007">
    <property type="protein sequence ID" value="MBE4907162.1"/>
    <property type="molecule type" value="Genomic_DNA"/>
</dbReference>
<proteinExistence type="predicted"/>
<evidence type="ECO:0000313" key="4">
    <source>
        <dbReference type="Proteomes" id="UP001516662"/>
    </source>
</evidence>
<evidence type="ECO:0000313" key="3">
    <source>
        <dbReference type="EMBL" id="MBE4907162.1"/>
    </source>
</evidence>
<dbReference type="GO" id="GO:0004177">
    <property type="term" value="F:aminopeptidase activity"/>
    <property type="evidence" value="ECO:0007669"/>
    <property type="project" value="UniProtKB-KW"/>
</dbReference>
<protein>
    <submittedName>
        <fullName evidence="3">X-prolyl-dipeptidyl aminopeptidase</fullName>
    </submittedName>
</protein>
<keyword evidence="3" id="KW-0031">Aminopeptidase</keyword>
<dbReference type="RefSeq" id="WP_193534636.1">
    <property type="nucleotide sequence ID" value="NZ_JADCLJ010000007.1"/>
</dbReference>
<feature type="signal peptide" evidence="1">
    <location>
        <begin position="1"/>
        <end position="24"/>
    </location>
</feature>
<organism evidence="3 4">
    <name type="scientific">Litchfieldia luteola</name>
    <dbReference type="NCBI Taxonomy" id="682179"/>
    <lineage>
        <taxon>Bacteria</taxon>
        <taxon>Bacillati</taxon>
        <taxon>Bacillota</taxon>
        <taxon>Bacilli</taxon>
        <taxon>Bacillales</taxon>
        <taxon>Bacillaceae</taxon>
        <taxon>Litchfieldia</taxon>
    </lineage>
</organism>